<gene>
    <name evidence="2" type="ORF">BN1209_1686</name>
</gene>
<feature type="transmembrane region" description="Helical" evidence="1">
    <location>
        <begin position="7"/>
        <end position="26"/>
    </location>
</feature>
<dbReference type="InterPro" id="IPR011256">
    <property type="entry name" value="Reg_factor_effector_dom_sf"/>
</dbReference>
<dbReference type="Gene3D" id="3.20.80.10">
    <property type="entry name" value="Regulatory factor, effector binding domain"/>
    <property type="match status" value="1"/>
</dbReference>
<evidence type="ECO:0000256" key="1">
    <source>
        <dbReference type="SAM" id="Phobius"/>
    </source>
</evidence>
<dbReference type="KEGG" id="mbac:BN1209_1686"/>
<protein>
    <recommendedName>
        <fullName evidence="4">GyrI-like small molecule binding domain-containing protein</fullName>
    </recommendedName>
</protein>
<dbReference type="EMBL" id="LN794158">
    <property type="protein sequence ID" value="CEN56722.1"/>
    <property type="molecule type" value="Genomic_DNA"/>
</dbReference>
<dbReference type="HOGENOM" id="CLU_1516200_0_0_4"/>
<dbReference type="AlphaFoldDB" id="A0A0B7IWP9"/>
<keyword evidence="1" id="KW-0812">Transmembrane</keyword>
<dbReference type="Proteomes" id="UP000056322">
    <property type="component" value="Chromosome 1"/>
</dbReference>
<keyword evidence="3" id="KW-1185">Reference proteome</keyword>
<sequence length="176" mass="19735">MKKQLPFFILFFVLPVIAMLAWWGLFSSASLKVGISPAYDYVYLDAEGPYSKLSSKQNEVLFYMKQQKIAHGAEISIVLTDPRTTSYKALLARTGYIVQSGVQVKAPLKLGRVAPQKVATAQIKAHPLLAYGKTYSVLLDYCKTHSMQLMLPTVEIYDQSVLRVEMPLEKKVGDKD</sequence>
<evidence type="ECO:0008006" key="4">
    <source>
        <dbReference type="Google" id="ProtNLM"/>
    </source>
</evidence>
<dbReference type="OrthoDB" id="8560358at2"/>
<keyword evidence="1" id="KW-0472">Membrane</keyword>
<evidence type="ECO:0000313" key="3">
    <source>
        <dbReference type="Proteomes" id="UP000056322"/>
    </source>
</evidence>
<reference evidence="3" key="1">
    <citation type="submission" date="2014-12" db="EMBL/GenBank/DDBJ databases">
        <authorList>
            <person name="Salcher M.M."/>
        </authorList>
    </citation>
    <scope>NUCLEOTIDE SEQUENCE [LARGE SCALE GENOMIC DNA]</scope>
    <source>
        <strain evidence="3">MMS-10A-171</strain>
    </source>
</reference>
<evidence type="ECO:0000313" key="2">
    <source>
        <dbReference type="EMBL" id="CEN56722.1"/>
    </source>
</evidence>
<dbReference type="RefSeq" id="WP_045751763.1">
    <property type="nucleotide sequence ID" value="NZ_LN794158.1"/>
</dbReference>
<accession>A0A0B7IWP9</accession>
<name>A0A0B7IWP9_9PROT</name>
<organism evidence="2 3">
    <name type="scientific">Candidatus Methylopumilus turicensis</name>
    <dbReference type="NCBI Taxonomy" id="1581680"/>
    <lineage>
        <taxon>Bacteria</taxon>
        <taxon>Pseudomonadati</taxon>
        <taxon>Pseudomonadota</taxon>
        <taxon>Betaproteobacteria</taxon>
        <taxon>Nitrosomonadales</taxon>
        <taxon>Methylophilaceae</taxon>
        <taxon>Candidatus Methylopumilus</taxon>
    </lineage>
</organism>
<dbReference type="STRING" id="1581680.BN1209_1686"/>
<keyword evidence="1" id="KW-1133">Transmembrane helix</keyword>
<proteinExistence type="predicted"/>